<proteinExistence type="predicted"/>
<organism evidence="3 4">
    <name type="scientific">Acipenser ruthenus</name>
    <name type="common">Sterlet sturgeon</name>
    <dbReference type="NCBI Taxonomy" id="7906"/>
    <lineage>
        <taxon>Eukaryota</taxon>
        <taxon>Metazoa</taxon>
        <taxon>Chordata</taxon>
        <taxon>Craniata</taxon>
        <taxon>Vertebrata</taxon>
        <taxon>Euteleostomi</taxon>
        <taxon>Actinopterygii</taxon>
        <taxon>Chondrostei</taxon>
        <taxon>Acipenseriformes</taxon>
        <taxon>Acipenseridae</taxon>
        <taxon>Acipenser</taxon>
    </lineage>
</organism>
<dbReference type="GO" id="GO:0005737">
    <property type="term" value="C:cytoplasm"/>
    <property type="evidence" value="ECO:0007669"/>
    <property type="project" value="TreeGrafter"/>
</dbReference>
<dbReference type="EMBL" id="SCEB01214734">
    <property type="protein sequence ID" value="RXM33504.1"/>
    <property type="molecule type" value="Genomic_DNA"/>
</dbReference>
<keyword evidence="1" id="KW-0727">SH2 domain</keyword>
<sequence length="354" mass="39738">MLQQILKEMYIDPDVLEALNEEQKKILFLKMRQEQFLNRSFLIIHTSRLQVRTQSASPKSVSWLLGNDGDVHVCVIGEAAGAKPYDLIHSQVDDKRETNNHNASLQSCKVTEFSFLPTSPKSVSWLLGNDGDVHVCVIGEAAGAKPYDLIHSQVDDKRETNNHNARAPVSETFQKTLSTPQEDGIQLNFQTAEKEEDTADPMTELKDSGLYYRPHLQHKEPQSLALRLSARDRQEEKAGRDFKIVPAARRPMLSSDSEEANQSPDNPTAQGRVAELRKNFNHLQVTSGKNTLSRVKPPLPANVFSWIQLAAILLYDEAVNPIKPPPDAAQDDRIKCFRMSGTDGYSAYTTDTRM</sequence>
<feature type="compositionally biased region" description="Polar residues" evidence="2">
    <location>
        <begin position="260"/>
        <end position="269"/>
    </location>
</feature>
<keyword evidence="4" id="KW-1185">Reference proteome</keyword>
<gene>
    <name evidence="3" type="ORF">EOD39_14960</name>
</gene>
<reference evidence="3 4" key="1">
    <citation type="submission" date="2019-01" db="EMBL/GenBank/DDBJ databases">
        <title>Draft Genome and Complete Hox-Cluster Characterization of the Sterlet Sturgeon (Acipenser ruthenus).</title>
        <authorList>
            <person name="Wei Q."/>
        </authorList>
    </citation>
    <scope>NUCLEOTIDE SEQUENCE [LARGE SCALE GENOMIC DNA]</scope>
    <source>
        <strain evidence="3">WHYD16114868_AA</strain>
        <tissue evidence="3">Blood</tissue>
    </source>
</reference>
<evidence type="ECO:0000313" key="3">
    <source>
        <dbReference type="EMBL" id="RXM33504.1"/>
    </source>
</evidence>
<feature type="region of interest" description="Disordered" evidence="2">
    <location>
        <begin position="248"/>
        <end position="269"/>
    </location>
</feature>
<dbReference type="PANTHER" id="PTHR14388">
    <property type="entry name" value="T CELL-SPECIFIC ADAPTER PROTEIN TSAD"/>
    <property type="match status" value="1"/>
</dbReference>
<evidence type="ECO:0000256" key="1">
    <source>
        <dbReference type="ARBA" id="ARBA00022999"/>
    </source>
</evidence>
<dbReference type="AlphaFoldDB" id="A0A444UE98"/>
<dbReference type="PANTHER" id="PTHR14388:SF5">
    <property type="entry name" value="SH2 DOMAIN-CONTAINING PROTEIN 4A"/>
    <property type="match status" value="1"/>
</dbReference>
<protein>
    <submittedName>
        <fullName evidence="3">SH2 domain-containing protein 4A</fullName>
    </submittedName>
</protein>
<dbReference type="Proteomes" id="UP000289886">
    <property type="component" value="Unassembled WGS sequence"/>
</dbReference>
<evidence type="ECO:0000313" key="4">
    <source>
        <dbReference type="Proteomes" id="UP000289886"/>
    </source>
</evidence>
<accession>A0A444UE98</accession>
<evidence type="ECO:0000256" key="2">
    <source>
        <dbReference type="SAM" id="MobiDB-lite"/>
    </source>
</evidence>
<name>A0A444UE98_ACIRT</name>
<comment type="caution">
    <text evidence="3">The sequence shown here is derived from an EMBL/GenBank/DDBJ whole genome shotgun (WGS) entry which is preliminary data.</text>
</comment>